<feature type="compositionally biased region" description="Low complexity" evidence="1">
    <location>
        <begin position="80"/>
        <end position="103"/>
    </location>
</feature>
<gene>
    <name evidence="2" type="ordered locus">CKR_0601</name>
</gene>
<dbReference type="CDD" id="cd00657">
    <property type="entry name" value="Ferritin_like"/>
    <property type="match status" value="1"/>
</dbReference>
<dbReference type="Gene3D" id="1.20.1260.10">
    <property type="match status" value="1"/>
</dbReference>
<dbReference type="InterPro" id="IPR009078">
    <property type="entry name" value="Ferritin-like_SF"/>
</dbReference>
<dbReference type="Pfam" id="PF07875">
    <property type="entry name" value="Coat_F"/>
    <property type="match status" value="1"/>
</dbReference>
<dbReference type="KEGG" id="ckr:CKR_0601"/>
<dbReference type="InterPro" id="IPR012851">
    <property type="entry name" value="Spore_coat_CotF-like"/>
</dbReference>
<evidence type="ECO:0000313" key="3">
    <source>
        <dbReference type="Proteomes" id="UP000007969"/>
    </source>
</evidence>
<accession>B9DZH7</accession>
<dbReference type="AlphaFoldDB" id="B9DZH7"/>
<evidence type="ECO:0000256" key="1">
    <source>
        <dbReference type="SAM" id="MobiDB-lite"/>
    </source>
</evidence>
<dbReference type="HOGENOM" id="CLU_141514_0_0_9"/>
<sequence length="166" mass="18945">MEVFFMSMNLANSVSLSNKERSLLEDQKSHEAMCIQKYTNYANQARDSQLKQLFLNNASIEQEHLNSINTILQGQVPDTNNKQNTNNINSNMNSSSSSAGSQVSDADMCKDMLMTEKYISGTYDTSIFEFKDTNVRNVLNHIQKEEQQHGESIYKYMESKGLYSIQ</sequence>
<dbReference type="InterPro" id="IPR012347">
    <property type="entry name" value="Ferritin-like"/>
</dbReference>
<dbReference type="EMBL" id="AP009049">
    <property type="protein sequence ID" value="BAH05652.1"/>
    <property type="molecule type" value="Genomic_DNA"/>
</dbReference>
<dbReference type="Proteomes" id="UP000007969">
    <property type="component" value="Chromosome"/>
</dbReference>
<name>B9DZH7_CLOK1</name>
<evidence type="ECO:0008006" key="4">
    <source>
        <dbReference type="Google" id="ProtNLM"/>
    </source>
</evidence>
<organism evidence="2 3">
    <name type="scientific">Clostridium kluyveri (strain NBRC 12016)</name>
    <dbReference type="NCBI Taxonomy" id="583346"/>
    <lineage>
        <taxon>Bacteria</taxon>
        <taxon>Bacillati</taxon>
        <taxon>Bacillota</taxon>
        <taxon>Clostridia</taxon>
        <taxon>Eubacteriales</taxon>
        <taxon>Clostridiaceae</taxon>
        <taxon>Clostridium</taxon>
    </lineage>
</organism>
<reference evidence="3" key="1">
    <citation type="submission" date="2005-09" db="EMBL/GenBank/DDBJ databases">
        <title>Complete genome sequence of Clostridium kluyveri and comparative genomics of Clostridia species.</title>
        <authorList>
            <person name="Inui M."/>
            <person name="Nonaka H."/>
            <person name="Shinoda Y."/>
            <person name="Ikenaga Y."/>
            <person name="Abe M."/>
            <person name="Naito K."/>
            <person name="Vertes A.A."/>
            <person name="Yukawa H."/>
        </authorList>
    </citation>
    <scope>NUCLEOTIDE SEQUENCE [LARGE SCALE GENOMIC DNA]</scope>
    <source>
        <strain evidence="3">NBRC 12016</strain>
    </source>
</reference>
<proteinExistence type="predicted"/>
<evidence type="ECO:0000313" key="2">
    <source>
        <dbReference type="EMBL" id="BAH05652.1"/>
    </source>
</evidence>
<dbReference type="SUPFAM" id="SSF47240">
    <property type="entry name" value="Ferritin-like"/>
    <property type="match status" value="1"/>
</dbReference>
<protein>
    <recommendedName>
        <fullName evidence="4">Spore coat protein</fullName>
    </recommendedName>
</protein>
<feature type="region of interest" description="Disordered" evidence="1">
    <location>
        <begin position="75"/>
        <end position="103"/>
    </location>
</feature>